<keyword evidence="1" id="KW-0732">Signal</keyword>
<protein>
    <recommendedName>
        <fullName evidence="4">DUF306 domain-containing protein</fullName>
    </recommendedName>
</protein>
<name>A0A939E3G2_9CORY</name>
<reference evidence="2" key="1">
    <citation type="submission" date="2021-03" db="EMBL/GenBank/DDBJ databases">
        <authorList>
            <person name="Sun Q."/>
        </authorList>
    </citation>
    <scope>NUCLEOTIDE SEQUENCE</scope>
    <source>
        <strain evidence="2">CCM 8862</strain>
    </source>
</reference>
<feature type="signal peptide" evidence="1">
    <location>
        <begin position="1"/>
        <end position="16"/>
    </location>
</feature>
<evidence type="ECO:0000256" key="1">
    <source>
        <dbReference type="SAM" id="SignalP"/>
    </source>
</evidence>
<organism evidence="2 3">
    <name type="scientific">Corynebacterium mendelii</name>
    <dbReference type="NCBI Taxonomy" id="2765362"/>
    <lineage>
        <taxon>Bacteria</taxon>
        <taxon>Bacillati</taxon>
        <taxon>Actinomycetota</taxon>
        <taxon>Actinomycetes</taxon>
        <taxon>Mycobacteriales</taxon>
        <taxon>Corynebacteriaceae</taxon>
        <taxon>Corynebacterium</taxon>
    </lineage>
</organism>
<dbReference type="Proteomes" id="UP000664332">
    <property type="component" value="Unassembled WGS sequence"/>
</dbReference>
<dbReference type="EMBL" id="JAFLEQ010000016">
    <property type="protein sequence ID" value="MBN9644986.1"/>
    <property type="molecule type" value="Genomic_DNA"/>
</dbReference>
<evidence type="ECO:0000313" key="3">
    <source>
        <dbReference type="Proteomes" id="UP000664332"/>
    </source>
</evidence>
<dbReference type="InterPro" id="IPR038670">
    <property type="entry name" value="HslJ-like_sf"/>
</dbReference>
<keyword evidence="3" id="KW-1185">Reference proteome</keyword>
<proteinExistence type="predicted"/>
<evidence type="ECO:0008006" key="4">
    <source>
        <dbReference type="Google" id="ProtNLM"/>
    </source>
</evidence>
<sequence>MANPLVAFLAAATAFSSGMSTTIDTALPAGASFSSFGDFTGHVQSPLPQGAQRIADQNRIKNLMQGTLTAVSSKKVTIVTAPEPTATGTLPVTGSDGCNPYSAQLVVTNQGAIVLGNARRDERGCDSPVDDEFWKVFSGQTIMYLANNNIIYLTDGVDGIAFRKTGA</sequence>
<comment type="caution">
    <text evidence="2">The sequence shown here is derived from an EMBL/GenBank/DDBJ whole genome shotgun (WGS) entry which is preliminary data.</text>
</comment>
<accession>A0A939E3G2</accession>
<evidence type="ECO:0000313" key="2">
    <source>
        <dbReference type="EMBL" id="MBN9644986.1"/>
    </source>
</evidence>
<gene>
    <name evidence="2" type="ORF">JZY06_10240</name>
</gene>
<dbReference type="Gene3D" id="2.40.128.270">
    <property type="match status" value="1"/>
</dbReference>
<dbReference type="RefSeq" id="WP_207279435.1">
    <property type="nucleotide sequence ID" value="NZ_JAFLEQ010000016.1"/>
</dbReference>
<dbReference type="AlphaFoldDB" id="A0A939E3G2"/>
<feature type="chain" id="PRO_5038385356" description="DUF306 domain-containing protein" evidence="1">
    <location>
        <begin position="17"/>
        <end position="167"/>
    </location>
</feature>